<accession>A0A1G2FUQ3</accession>
<dbReference type="AlphaFoldDB" id="A0A1G2FUQ3"/>
<organism evidence="2 3">
    <name type="scientific">Candidatus Portnoybacteria bacterium RIFCSPLOWO2_02_FULL_39_11</name>
    <dbReference type="NCBI Taxonomy" id="1802001"/>
    <lineage>
        <taxon>Bacteria</taxon>
        <taxon>Candidatus Portnoyibacteriota</taxon>
    </lineage>
</organism>
<gene>
    <name evidence="2" type="ORF">A3B04_01220</name>
</gene>
<evidence type="ECO:0000313" key="2">
    <source>
        <dbReference type="EMBL" id="OGZ41557.1"/>
    </source>
</evidence>
<name>A0A1G2FUQ3_9BACT</name>
<proteinExistence type="predicted"/>
<evidence type="ECO:0000256" key="1">
    <source>
        <dbReference type="SAM" id="Phobius"/>
    </source>
</evidence>
<comment type="caution">
    <text evidence="2">The sequence shown here is derived from an EMBL/GenBank/DDBJ whole genome shotgun (WGS) entry which is preliminary data.</text>
</comment>
<dbReference type="EMBL" id="MHNF01000011">
    <property type="protein sequence ID" value="OGZ41557.1"/>
    <property type="molecule type" value="Genomic_DNA"/>
</dbReference>
<keyword evidence="1" id="KW-0812">Transmembrane</keyword>
<keyword evidence="1" id="KW-0472">Membrane</keyword>
<dbReference type="Proteomes" id="UP000177126">
    <property type="component" value="Unassembled WGS sequence"/>
</dbReference>
<reference evidence="2 3" key="1">
    <citation type="journal article" date="2016" name="Nat. Commun.">
        <title>Thousands of microbial genomes shed light on interconnected biogeochemical processes in an aquifer system.</title>
        <authorList>
            <person name="Anantharaman K."/>
            <person name="Brown C.T."/>
            <person name="Hug L.A."/>
            <person name="Sharon I."/>
            <person name="Castelle C.J."/>
            <person name="Probst A.J."/>
            <person name="Thomas B.C."/>
            <person name="Singh A."/>
            <person name="Wilkins M.J."/>
            <person name="Karaoz U."/>
            <person name="Brodie E.L."/>
            <person name="Williams K.H."/>
            <person name="Hubbard S.S."/>
            <person name="Banfield J.F."/>
        </authorList>
    </citation>
    <scope>NUCLEOTIDE SEQUENCE [LARGE SCALE GENOMIC DNA]</scope>
</reference>
<feature type="transmembrane region" description="Helical" evidence="1">
    <location>
        <begin position="48"/>
        <end position="75"/>
    </location>
</feature>
<feature type="transmembrane region" description="Helical" evidence="1">
    <location>
        <begin position="7"/>
        <end position="28"/>
    </location>
</feature>
<keyword evidence="1" id="KW-1133">Transmembrane helix</keyword>
<evidence type="ECO:0000313" key="3">
    <source>
        <dbReference type="Proteomes" id="UP000177126"/>
    </source>
</evidence>
<protein>
    <submittedName>
        <fullName evidence="2">Uncharacterized protein</fullName>
    </submittedName>
</protein>
<sequence>MQLDKMAMGWAVAIFDGAGVFLAMSFSLLTGRVSYVMSRAAALHWSSYSWVGALVMAIEHIAVGFILGWLFAWLYNLFVKE</sequence>